<dbReference type="AlphaFoldDB" id="A0A9Q3FBH1"/>
<dbReference type="PANTHER" id="PTHR33246">
    <property type="entry name" value="CCHC-TYPE DOMAIN-CONTAINING PROTEIN"/>
    <property type="match status" value="1"/>
</dbReference>
<feature type="region of interest" description="Disordered" evidence="1">
    <location>
        <begin position="62"/>
        <end position="93"/>
    </location>
</feature>
<dbReference type="Proteomes" id="UP000765509">
    <property type="component" value="Unassembled WGS sequence"/>
</dbReference>
<evidence type="ECO:0000256" key="1">
    <source>
        <dbReference type="SAM" id="MobiDB-lite"/>
    </source>
</evidence>
<reference evidence="2" key="1">
    <citation type="submission" date="2021-03" db="EMBL/GenBank/DDBJ databases">
        <title>Draft genome sequence of rust myrtle Austropuccinia psidii MF-1, a brazilian biotype.</title>
        <authorList>
            <person name="Quecine M.C."/>
            <person name="Pachon D.M.R."/>
            <person name="Bonatelli M.L."/>
            <person name="Correr F.H."/>
            <person name="Franceschini L.M."/>
            <person name="Leite T.F."/>
            <person name="Margarido G.R.A."/>
            <person name="Almeida C.A."/>
            <person name="Ferrarezi J.A."/>
            <person name="Labate C.A."/>
        </authorList>
    </citation>
    <scope>NUCLEOTIDE SEQUENCE</scope>
    <source>
        <strain evidence="2">MF-1</strain>
    </source>
</reference>
<keyword evidence="3" id="KW-1185">Reference proteome</keyword>
<sequence length="255" mass="29675">MIYENKRLYHQPNHNYNDYYRIKSYPDHTYDTELLVSSQNNSHKKERHTLISSVFFHTPAESQSTPLSTKGLNACPNQQASSPKSGHTHSKRIQRTNKQIAKDQANLCPKKHLSCSKGWRPPIGIRVLFSLTSRTYAHIWRMRNIIMAHLFGDSKKTAWGKKKHTREQAFKCFSQYLNDNHVLGMLNLNGRNIQKWWRTYKRKFVDTTLFLNSTGAGTTDGSYSTIQEEIEDHCPCYKRMMGIFGDKQNLVGQNF</sequence>
<gene>
    <name evidence="2" type="ORF">O181_073930</name>
</gene>
<proteinExistence type="predicted"/>
<dbReference type="PANTHER" id="PTHR33246:SF51">
    <property type="entry name" value="MYB_SANT-LIKE DOMAIN-CONTAINING PROTEIN"/>
    <property type="match status" value="1"/>
</dbReference>
<dbReference type="EMBL" id="AVOT02039211">
    <property type="protein sequence ID" value="MBW0534215.1"/>
    <property type="molecule type" value="Genomic_DNA"/>
</dbReference>
<feature type="compositionally biased region" description="Polar residues" evidence="1">
    <location>
        <begin position="62"/>
        <end position="85"/>
    </location>
</feature>
<evidence type="ECO:0000313" key="2">
    <source>
        <dbReference type="EMBL" id="MBW0534215.1"/>
    </source>
</evidence>
<dbReference type="OrthoDB" id="126000at2759"/>
<name>A0A9Q3FBH1_9BASI</name>
<evidence type="ECO:0000313" key="3">
    <source>
        <dbReference type="Proteomes" id="UP000765509"/>
    </source>
</evidence>
<protein>
    <submittedName>
        <fullName evidence="2">Uncharacterized protein</fullName>
    </submittedName>
</protein>
<organism evidence="2 3">
    <name type="scientific">Austropuccinia psidii MF-1</name>
    <dbReference type="NCBI Taxonomy" id="1389203"/>
    <lineage>
        <taxon>Eukaryota</taxon>
        <taxon>Fungi</taxon>
        <taxon>Dikarya</taxon>
        <taxon>Basidiomycota</taxon>
        <taxon>Pucciniomycotina</taxon>
        <taxon>Pucciniomycetes</taxon>
        <taxon>Pucciniales</taxon>
        <taxon>Sphaerophragmiaceae</taxon>
        <taxon>Austropuccinia</taxon>
    </lineage>
</organism>
<comment type="caution">
    <text evidence="2">The sequence shown here is derived from an EMBL/GenBank/DDBJ whole genome shotgun (WGS) entry which is preliminary data.</text>
</comment>
<accession>A0A9Q3FBH1</accession>